<dbReference type="EMBL" id="LSRX01000103">
    <property type="protein sequence ID" value="OLQ09165.1"/>
    <property type="molecule type" value="Genomic_DNA"/>
</dbReference>
<dbReference type="AlphaFoldDB" id="A0A1Q9ENZ8"/>
<evidence type="ECO:0000313" key="2">
    <source>
        <dbReference type="Proteomes" id="UP000186817"/>
    </source>
</evidence>
<sequence>MICARAMELFGFGLGTFSELTEGVARAPGQAIPWLLDTDCDMMVYVERRATGEVSKDLKSLAEICHKLTSERGLGELSVTDHKLTPMVGQDSNPRPFRYDVKRNPKINAFTPKQLQTQEGDWVIFIQFPFLP</sequence>
<gene>
    <name evidence="1" type="ORF">AK812_SmicGene7289</name>
</gene>
<comment type="caution">
    <text evidence="1">The sequence shown here is derived from an EMBL/GenBank/DDBJ whole genome shotgun (WGS) entry which is preliminary data.</text>
</comment>
<evidence type="ECO:0000313" key="1">
    <source>
        <dbReference type="EMBL" id="OLQ09165.1"/>
    </source>
</evidence>
<protein>
    <submittedName>
        <fullName evidence="1">Uncharacterized protein</fullName>
    </submittedName>
</protein>
<reference evidence="1 2" key="1">
    <citation type="submission" date="2016-02" db="EMBL/GenBank/DDBJ databases">
        <title>Genome analysis of coral dinoflagellate symbionts highlights evolutionary adaptations to a symbiotic lifestyle.</title>
        <authorList>
            <person name="Aranda M."/>
            <person name="Li Y."/>
            <person name="Liew Y.J."/>
            <person name="Baumgarten S."/>
            <person name="Simakov O."/>
            <person name="Wilson M."/>
            <person name="Piel J."/>
            <person name="Ashoor H."/>
            <person name="Bougouffa S."/>
            <person name="Bajic V.B."/>
            <person name="Ryu T."/>
            <person name="Ravasi T."/>
            <person name="Bayer T."/>
            <person name="Micklem G."/>
            <person name="Kim H."/>
            <person name="Bhak J."/>
            <person name="Lajeunesse T.C."/>
            <person name="Voolstra C.R."/>
        </authorList>
    </citation>
    <scope>NUCLEOTIDE SEQUENCE [LARGE SCALE GENOMIC DNA]</scope>
    <source>
        <strain evidence="1 2">CCMP2467</strain>
    </source>
</reference>
<proteinExistence type="predicted"/>
<dbReference type="OrthoDB" id="441565at2759"/>
<accession>A0A1Q9ENZ8</accession>
<keyword evidence="2" id="KW-1185">Reference proteome</keyword>
<organism evidence="1 2">
    <name type="scientific">Symbiodinium microadriaticum</name>
    <name type="common">Dinoflagellate</name>
    <name type="synonym">Zooxanthella microadriatica</name>
    <dbReference type="NCBI Taxonomy" id="2951"/>
    <lineage>
        <taxon>Eukaryota</taxon>
        <taxon>Sar</taxon>
        <taxon>Alveolata</taxon>
        <taxon>Dinophyceae</taxon>
        <taxon>Suessiales</taxon>
        <taxon>Symbiodiniaceae</taxon>
        <taxon>Symbiodinium</taxon>
    </lineage>
</organism>
<name>A0A1Q9ENZ8_SYMMI</name>
<dbReference type="Proteomes" id="UP000186817">
    <property type="component" value="Unassembled WGS sequence"/>
</dbReference>